<dbReference type="AlphaFoldDB" id="A0A5E4QU44"/>
<keyword evidence="2" id="KW-1185">Reference proteome</keyword>
<dbReference type="Proteomes" id="UP000324832">
    <property type="component" value="Unassembled WGS sequence"/>
</dbReference>
<reference evidence="1 2" key="1">
    <citation type="submission" date="2017-07" db="EMBL/GenBank/DDBJ databases">
        <authorList>
            <person name="Talla V."/>
            <person name="Backstrom N."/>
        </authorList>
    </citation>
    <scope>NUCLEOTIDE SEQUENCE [LARGE SCALE GENOMIC DNA]</scope>
</reference>
<protein>
    <submittedName>
        <fullName evidence="1">Uncharacterized protein</fullName>
    </submittedName>
</protein>
<evidence type="ECO:0000313" key="1">
    <source>
        <dbReference type="EMBL" id="VVD01233.1"/>
    </source>
</evidence>
<organism evidence="1 2">
    <name type="scientific">Leptidea sinapis</name>
    <dbReference type="NCBI Taxonomy" id="189913"/>
    <lineage>
        <taxon>Eukaryota</taxon>
        <taxon>Metazoa</taxon>
        <taxon>Ecdysozoa</taxon>
        <taxon>Arthropoda</taxon>
        <taxon>Hexapoda</taxon>
        <taxon>Insecta</taxon>
        <taxon>Pterygota</taxon>
        <taxon>Neoptera</taxon>
        <taxon>Endopterygota</taxon>
        <taxon>Lepidoptera</taxon>
        <taxon>Glossata</taxon>
        <taxon>Ditrysia</taxon>
        <taxon>Papilionoidea</taxon>
        <taxon>Pieridae</taxon>
        <taxon>Dismorphiinae</taxon>
        <taxon>Leptidea</taxon>
    </lineage>
</organism>
<dbReference type="EMBL" id="FZQP02005244">
    <property type="protein sequence ID" value="VVD01233.1"/>
    <property type="molecule type" value="Genomic_DNA"/>
</dbReference>
<sequence length="191" mass="21878">MIQLVPILSYVAINIQKDSYVPMPKRDRQACVKYDTDTYTCPLKEHIYQMRSDENLCLRNQLTNQCETTNTICRNSWTELSNLNTYLFFCCGQCTIRIICESHVTAEQLMMAGIITLSDDCIIKGDSFTLFPHRKLSNIVHQSADVLKIDIPPINDIMNISIPSSAIETINITNPVDVDLERISQQIREMK</sequence>
<evidence type="ECO:0000313" key="2">
    <source>
        <dbReference type="Proteomes" id="UP000324832"/>
    </source>
</evidence>
<name>A0A5E4QU44_9NEOP</name>
<gene>
    <name evidence="1" type="ORF">LSINAPIS_LOCUS11698</name>
</gene>
<proteinExistence type="predicted"/>
<accession>A0A5E4QU44</accession>